<dbReference type="RefSeq" id="XP_016508034.1">
    <property type="nucleotide sequence ID" value="XM_016652548.1"/>
</dbReference>
<dbReference type="KEGG" id="nta:107825636"/>
<dbReference type="OrthoDB" id="10030726at2759"/>
<dbReference type="AlphaFoldDB" id="A0A1S4D433"/>
<sequence length="415" mass="47093">MMQQVIRSNANINEGVDAHDASIKNIEVQVGQISMSLSNRPHGTLPTDTQINPKDQGPKQLMAVSLRNGRDLDVEQERAQETRQAETLIPVPIELDESIKLTEVPVQPAQEENSIHNATEKEVETVHEPVVDVAANKDQSQLIGKKRPPAPFPQRLAKYQKEERYKKFFEMLKQIQINIPLIEALKEMPDAVVTRPISKKLSDPGSFTIPCTIDNFAFAKLADMTVKRPSGILDDVLVQCIETNLVLNWEKFHFMEMLAVVFAFEKFRSYLIGSKGAENAAEVEDILETFTDEQLLATNLEKAPWYADFANYPACVELEHRAWRALKQLNLDIEAAGTTRITELHDLDEFRHLAFESTRSRWYGPFRVVKVFPSGAVEIATEKESRTFRVNGQRLKLYVGMSEPKEVSELHLTEP</sequence>
<dbReference type="PANTHER" id="PTHR33067:SF9">
    <property type="entry name" value="RNA-DIRECTED DNA POLYMERASE"/>
    <property type="match status" value="1"/>
</dbReference>
<dbReference type="PaxDb" id="4097-A0A1S4D433"/>
<evidence type="ECO:0000313" key="1">
    <source>
        <dbReference type="RefSeq" id="XP_016508034.1"/>
    </source>
</evidence>
<protein>
    <submittedName>
        <fullName evidence="1">Uncharacterized protein</fullName>
    </submittedName>
</protein>
<reference evidence="1" key="1">
    <citation type="submission" date="2025-08" db="UniProtKB">
        <authorList>
            <consortium name="RefSeq"/>
        </authorList>
    </citation>
    <scope>IDENTIFICATION</scope>
</reference>
<accession>A0A1S4D433</accession>
<organism evidence="1">
    <name type="scientific">Nicotiana tabacum</name>
    <name type="common">Common tobacco</name>
    <dbReference type="NCBI Taxonomy" id="4097"/>
    <lineage>
        <taxon>Eukaryota</taxon>
        <taxon>Viridiplantae</taxon>
        <taxon>Streptophyta</taxon>
        <taxon>Embryophyta</taxon>
        <taxon>Tracheophyta</taxon>
        <taxon>Spermatophyta</taxon>
        <taxon>Magnoliopsida</taxon>
        <taxon>eudicotyledons</taxon>
        <taxon>Gunneridae</taxon>
        <taxon>Pentapetalae</taxon>
        <taxon>asterids</taxon>
        <taxon>lamiids</taxon>
        <taxon>Solanales</taxon>
        <taxon>Solanaceae</taxon>
        <taxon>Nicotianoideae</taxon>
        <taxon>Nicotianeae</taxon>
        <taxon>Nicotiana</taxon>
    </lineage>
</organism>
<name>A0A1S4D433_TOBAC</name>
<proteinExistence type="predicted"/>
<gene>
    <name evidence="1" type="primary">LOC107825636</name>
</gene>
<dbReference type="PANTHER" id="PTHR33067">
    <property type="entry name" value="RNA-DIRECTED DNA POLYMERASE-RELATED"/>
    <property type="match status" value="1"/>
</dbReference>